<dbReference type="Proteomes" id="UP000075320">
    <property type="component" value="Unassembled WGS sequence"/>
</dbReference>
<dbReference type="PROSITE" id="PS51704">
    <property type="entry name" value="GP_PDE"/>
    <property type="match status" value="1"/>
</dbReference>
<dbReference type="GO" id="GO:0006629">
    <property type="term" value="P:lipid metabolic process"/>
    <property type="evidence" value="ECO:0007669"/>
    <property type="project" value="InterPro"/>
</dbReference>
<proteinExistence type="predicted"/>
<sequence length="268" mass="30131">MTFGLVAVLVLSALVIHHHTWKAQSWPENSLTPPLYQGHRGYWKEGARENTRASFQAAQKRGLKMIELDVRLSKGGVPVVFHDSDLKRIGNSEKLVLDLSADEMLNLVQAPTLESVLTDLESPQFINIELKTGSIFDGSLEKAVSEVVKKTQSQRRILFSSFNPIAIWRLSHLLPEVPRALLATKEIAEGNRFYLRHMWLAPYINTNALHLDYNYVTEEDLRAWKKRGIPVALWTVNDATKAEAFLKAGAISIISDTLYEGPLSAKTN</sequence>
<comment type="caution">
    <text evidence="2">The sequence shown here is derived from an EMBL/GenBank/DDBJ whole genome shotgun (WGS) entry which is preliminary data.</text>
</comment>
<dbReference type="EMBL" id="LUKE01000003">
    <property type="protein sequence ID" value="KYG64130.1"/>
    <property type="molecule type" value="Genomic_DNA"/>
</dbReference>
<dbReference type="OrthoDB" id="384721at2"/>
<evidence type="ECO:0000313" key="3">
    <source>
        <dbReference type="Proteomes" id="UP000075320"/>
    </source>
</evidence>
<protein>
    <recommendedName>
        <fullName evidence="1">GP-PDE domain-containing protein</fullName>
    </recommendedName>
</protein>
<dbReference type="Pfam" id="PF03009">
    <property type="entry name" value="GDPD"/>
    <property type="match status" value="1"/>
</dbReference>
<dbReference type="SUPFAM" id="SSF51695">
    <property type="entry name" value="PLC-like phosphodiesterases"/>
    <property type="match status" value="1"/>
</dbReference>
<name>A0A150WKB2_BDEBC</name>
<dbReference type="AlphaFoldDB" id="A0A150WKB2"/>
<keyword evidence="3" id="KW-1185">Reference proteome</keyword>
<feature type="domain" description="GP-PDE" evidence="1">
    <location>
        <begin position="34"/>
        <end position="265"/>
    </location>
</feature>
<dbReference type="PANTHER" id="PTHR46211:SF14">
    <property type="entry name" value="GLYCEROPHOSPHODIESTER PHOSPHODIESTERASE"/>
    <property type="match status" value="1"/>
</dbReference>
<gene>
    <name evidence="2" type="ORF">AZI86_12740</name>
</gene>
<dbReference type="InterPro" id="IPR030395">
    <property type="entry name" value="GP_PDE_dom"/>
</dbReference>
<reference evidence="2 3" key="1">
    <citation type="submission" date="2016-03" db="EMBL/GenBank/DDBJ databases">
        <authorList>
            <person name="Ploux O."/>
        </authorList>
    </citation>
    <scope>NUCLEOTIDE SEQUENCE [LARGE SCALE GENOMIC DNA]</scope>
    <source>
        <strain evidence="2 3">R0</strain>
    </source>
</reference>
<dbReference type="PANTHER" id="PTHR46211">
    <property type="entry name" value="GLYCEROPHOSPHORYL DIESTER PHOSPHODIESTERASE"/>
    <property type="match status" value="1"/>
</dbReference>
<dbReference type="InterPro" id="IPR017946">
    <property type="entry name" value="PLC-like_Pdiesterase_TIM-brl"/>
</dbReference>
<dbReference type="GO" id="GO:0008081">
    <property type="term" value="F:phosphoric diester hydrolase activity"/>
    <property type="evidence" value="ECO:0007669"/>
    <property type="project" value="InterPro"/>
</dbReference>
<evidence type="ECO:0000313" key="2">
    <source>
        <dbReference type="EMBL" id="KYG64130.1"/>
    </source>
</evidence>
<organism evidence="2 3">
    <name type="scientific">Bdellovibrio bacteriovorus</name>
    <dbReference type="NCBI Taxonomy" id="959"/>
    <lineage>
        <taxon>Bacteria</taxon>
        <taxon>Pseudomonadati</taxon>
        <taxon>Bdellovibrionota</taxon>
        <taxon>Bdellovibrionia</taxon>
        <taxon>Bdellovibrionales</taxon>
        <taxon>Pseudobdellovibrionaceae</taxon>
        <taxon>Bdellovibrio</taxon>
    </lineage>
</organism>
<dbReference type="CDD" id="cd08556">
    <property type="entry name" value="GDPD"/>
    <property type="match status" value="1"/>
</dbReference>
<accession>A0A150WKB2</accession>
<dbReference type="Gene3D" id="3.20.20.190">
    <property type="entry name" value="Phosphatidylinositol (PI) phosphodiesterase"/>
    <property type="match status" value="1"/>
</dbReference>
<evidence type="ECO:0000259" key="1">
    <source>
        <dbReference type="PROSITE" id="PS51704"/>
    </source>
</evidence>